<evidence type="ECO:0000256" key="2">
    <source>
        <dbReference type="ARBA" id="ARBA00022490"/>
    </source>
</evidence>
<gene>
    <name evidence="4" type="ORF">RF11_07916</name>
</gene>
<organism evidence="4 5">
    <name type="scientific">Thelohanellus kitauei</name>
    <name type="common">Myxosporean</name>
    <dbReference type="NCBI Taxonomy" id="669202"/>
    <lineage>
        <taxon>Eukaryota</taxon>
        <taxon>Metazoa</taxon>
        <taxon>Cnidaria</taxon>
        <taxon>Myxozoa</taxon>
        <taxon>Myxosporea</taxon>
        <taxon>Bivalvulida</taxon>
        <taxon>Platysporina</taxon>
        <taxon>Myxobolidae</taxon>
        <taxon>Thelohanellus</taxon>
    </lineage>
</organism>
<protein>
    <submittedName>
        <fullName evidence="4">Prostamide/prostaglandin F synthase</fullName>
    </submittedName>
</protein>
<dbReference type="GO" id="GO:0005737">
    <property type="term" value="C:cytoplasm"/>
    <property type="evidence" value="ECO:0007669"/>
    <property type="project" value="UniProtKB-SubCell"/>
</dbReference>
<comment type="subcellular location">
    <subcellularLocation>
        <location evidence="1">Cytoplasm</location>
    </subcellularLocation>
</comment>
<comment type="caution">
    <text evidence="4">The sequence shown here is derived from an EMBL/GenBank/DDBJ whole genome shotgun (WGS) entry which is preliminary data.</text>
</comment>
<dbReference type="PANTHER" id="PTHR28630:SF29">
    <property type="entry name" value="PROSTAMIDE_PROSTAGLANDIN F SYNTHASE"/>
    <property type="match status" value="1"/>
</dbReference>
<dbReference type="Pfam" id="PF13911">
    <property type="entry name" value="AhpC-TSA_2"/>
    <property type="match status" value="1"/>
</dbReference>
<dbReference type="AlphaFoldDB" id="A0A0C2M8B3"/>
<evidence type="ECO:0000256" key="3">
    <source>
        <dbReference type="ARBA" id="ARBA00023002"/>
    </source>
</evidence>
<dbReference type="GO" id="GO:0001516">
    <property type="term" value="P:prostaglandin biosynthetic process"/>
    <property type="evidence" value="ECO:0007669"/>
    <property type="project" value="TreeGrafter"/>
</dbReference>
<sequence length="122" mass="13708">MNVQLVAVGFDTMGMEEFINEKFFNGNLYIDTSKQTYKLLGFKTSSHMEALGDMFSSLSWKDLNDSLAENLRGDVAGDLSQNGGTVCLSADGQVLFKYVQEMFSDRPNLQEILNLFDKKTDQ</sequence>
<dbReference type="Gene3D" id="3.40.30.10">
    <property type="entry name" value="Glutaredoxin"/>
    <property type="match status" value="1"/>
</dbReference>
<accession>A0A0C2M8B3</accession>
<keyword evidence="2" id="KW-0963">Cytoplasm</keyword>
<evidence type="ECO:0000313" key="5">
    <source>
        <dbReference type="Proteomes" id="UP000031668"/>
    </source>
</evidence>
<dbReference type="Proteomes" id="UP000031668">
    <property type="component" value="Unassembled WGS sequence"/>
</dbReference>
<proteinExistence type="predicted"/>
<dbReference type="GO" id="GO:0047017">
    <property type="term" value="F:prostaglandin F synthase activity"/>
    <property type="evidence" value="ECO:0007669"/>
    <property type="project" value="TreeGrafter"/>
</dbReference>
<dbReference type="OrthoDB" id="40334at2759"/>
<dbReference type="EMBL" id="JWZT01004760">
    <property type="protein sequence ID" value="KII63235.1"/>
    <property type="molecule type" value="Genomic_DNA"/>
</dbReference>
<dbReference type="OMA" id="QNIDGNM"/>
<dbReference type="PANTHER" id="PTHR28630">
    <property type="match status" value="1"/>
</dbReference>
<keyword evidence="5" id="KW-1185">Reference proteome</keyword>
<dbReference type="InterPro" id="IPR032801">
    <property type="entry name" value="PXL2A/B/C"/>
</dbReference>
<reference evidence="4 5" key="1">
    <citation type="journal article" date="2014" name="Genome Biol. Evol.">
        <title>The genome of the myxosporean Thelohanellus kitauei shows adaptations to nutrient acquisition within its fish host.</title>
        <authorList>
            <person name="Yang Y."/>
            <person name="Xiong J."/>
            <person name="Zhou Z."/>
            <person name="Huo F."/>
            <person name="Miao W."/>
            <person name="Ran C."/>
            <person name="Liu Y."/>
            <person name="Zhang J."/>
            <person name="Feng J."/>
            <person name="Wang M."/>
            <person name="Wang M."/>
            <person name="Wang L."/>
            <person name="Yao B."/>
        </authorList>
    </citation>
    <scope>NUCLEOTIDE SEQUENCE [LARGE SCALE GENOMIC DNA]</scope>
    <source>
        <strain evidence="4">Wuqing</strain>
    </source>
</reference>
<evidence type="ECO:0000313" key="4">
    <source>
        <dbReference type="EMBL" id="KII63235.1"/>
    </source>
</evidence>
<keyword evidence="3" id="KW-0560">Oxidoreductase</keyword>
<name>A0A0C2M8B3_THEKT</name>
<evidence type="ECO:0000256" key="1">
    <source>
        <dbReference type="ARBA" id="ARBA00004496"/>
    </source>
</evidence>